<comment type="caution">
    <text evidence="1">The sequence shown here is derived from an EMBL/GenBank/DDBJ whole genome shotgun (WGS) entry which is preliminary data.</text>
</comment>
<evidence type="ECO:0000313" key="1">
    <source>
        <dbReference type="EMBL" id="MSS57715.1"/>
    </source>
</evidence>
<accession>A0A7X2NQH9</accession>
<dbReference type="EMBL" id="VUMN01000003">
    <property type="protein sequence ID" value="MSS57715.1"/>
    <property type="molecule type" value="Genomic_DNA"/>
</dbReference>
<name>A0A7X2NQH9_9FIRM</name>
<dbReference type="Proteomes" id="UP000461880">
    <property type="component" value="Unassembled WGS sequence"/>
</dbReference>
<dbReference type="AlphaFoldDB" id="A0A7X2NQH9"/>
<organism evidence="1 2">
    <name type="scientific">Stecheria intestinalis</name>
    <dbReference type="NCBI Taxonomy" id="2606630"/>
    <lineage>
        <taxon>Bacteria</taxon>
        <taxon>Bacillati</taxon>
        <taxon>Bacillota</taxon>
        <taxon>Erysipelotrichia</taxon>
        <taxon>Erysipelotrichales</taxon>
        <taxon>Erysipelotrichaceae</taxon>
        <taxon>Stecheria</taxon>
    </lineage>
</organism>
<reference evidence="1 2" key="1">
    <citation type="submission" date="2019-08" db="EMBL/GenBank/DDBJ databases">
        <title>In-depth cultivation of the pig gut microbiome towards novel bacterial diversity and tailored functional studies.</title>
        <authorList>
            <person name="Wylensek D."/>
            <person name="Hitch T.C.A."/>
            <person name="Clavel T."/>
        </authorList>
    </citation>
    <scope>NUCLEOTIDE SEQUENCE [LARGE SCALE GENOMIC DNA]</scope>
    <source>
        <strain evidence="1 2">Oil+RF-744-GAM-WT-6</strain>
    </source>
</reference>
<sequence>MHTFSRLFPWTFSDQFSIPASAIRTSADINSIDLNPDELRGALYYCDRKHFRMITTAIIDGFSLIATKVP</sequence>
<protein>
    <submittedName>
        <fullName evidence="1">Uncharacterized protein</fullName>
    </submittedName>
</protein>
<dbReference type="RefSeq" id="WP_105303014.1">
    <property type="nucleotide sequence ID" value="NZ_VUMN01000003.1"/>
</dbReference>
<proteinExistence type="predicted"/>
<gene>
    <name evidence="1" type="ORF">FYJ51_02195</name>
</gene>
<keyword evidence="2" id="KW-1185">Reference proteome</keyword>
<evidence type="ECO:0000313" key="2">
    <source>
        <dbReference type="Proteomes" id="UP000461880"/>
    </source>
</evidence>